<gene>
    <name evidence="1" type="ORF">JKP88DRAFT_250306</name>
</gene>
<proteinExistence type="predicted"/>
<dbReference type="EMBL" id="JAFCMP010000552">
    <property type="protein sequence ID" value="KAG5175246.1"/>
    <property type="molecule type" value="Genomic_DNA"/>
</dbReference>
<name>A0A835YGS8_9STRA</name>
<evidence type="ECO:0000313" key="2">
    <source>
        <dbReference type="Proteomes" id="UP000664859"/>
    </source>
</evidence>
<sequence>MAPYANRRQTSLTDLSDQALENIFACVSLRTLGLLVSCGSITLAPFCERSPHRALGVAALNAANKSADDDDKPRLIALIPAMDALRALDPRTSAAFQSLAPRRQLIALVRFTSACVANLAAVVRRHMTGPSRELWNGFPSFAAWAASNNEGGFWATSSPQCRALTALEATDPQAVRRMRDLMVLNVAREELAHGPRDFAAAFAGLPPAEWGDKLAVHDSVHNQARAASSADELEVRHWDGFYLRCTLRYMKSRFAWGSSRHLSPEYRGMIIGDDRHTKRRNRAARCAA</sequence>
<dbReference type="Proteomes" id="UP000664859">
    <property type="component" value="Unassembled WGS sequence"/>
</dbReference>
<evidence type="ECO:0000313" key="1">
    <source>
        <dbReference type="EMBL" id="KAG5175246.1"/>
    </source>
</evidence>
<dbReference type="AlphaFoldDB" id="A0A835YGS8"/>
<reference evidence="1" key="1">
    <citation type="submission" date="2021-02" db="EMBL/GenBank/DDBJ databases">
        <title>First Annotated Genome of the Yellow-green Alga Tribonema minus.</title>
        <authorList>
            <person name="Mahan K.M."/>
        </authorList>
    </citation>
    <scope>NUCLEOTIDE SEQUENCE</scope>
    <source>
        <strain evidence="1">UTEX B ZZ1240</strain>
    </source>
</reference>
<keyword evidence="2" id="KW-1185">Reference proteome</keyword>
<comment type="caution">
    <text evidence="1">The sequence shown here is derived from an EMBL/GenBank/DDBJ whole genome shotgun (WGS) entry which is preliminary data.</text>
</comment>
<accession>A0A835YGS8</accession>
<organism evidence="1 2">
    <name type="scientific">Tribonema minus</name>
    <dbReference type="NCBI Taxonomy" id="303371"/>
    <lineage>
        <taxon>Eukaryota</taxon>
        <taxon>Sar</taxon>
        <taxon>Stramenopiles</taxon>
        <taxon>Ochrophyta</taxon>
        <taxon>PX clade</taxon>
        <taxon>Xanthophyceae</taxon>
        <taxon>Tribonematales</taxon>
        <taxon>Tribonemataceae</taxon>
        <taxon>Tribonema</taxon>
    </lineage>
</organism>
<protein>
    <submittedName>
        <fullName evidence="1">Uncharacterized protein</fullName>
    </submittedName>
</protein>